<dbReference type="GO" id="GO:0004825">
    <property type="term" value="F:methionine-tRNA ligase activity"/>
    <property type="evidence" value="ECO:0007669"/>
    <property type="project" value="UniProtKB-EC"/>
</dbReference>
<proteinExistence type="predicted"/>
<dbReference type="FunFam" id="2.40.50.140:FF:000042">
    <property type="entry name" value="Methionine--tRNA ligase"/>
    <property type="match status" value="1"/>
</dbReference>
<dbReference type="PANTHER" id="PTHR11586:SF37">
    <property type="entry name" value="TRNA-BINDING DOMAIN-CONTAINING PROTEIN"/>
    <property type="match status" value="1"/>
</dbReference>
<keyword evidence="11 16" id="KW-0694">RNA-binding</keyword>
<dbReference type="InterPro" id="IPR002547">
    <property type="entry name" value="tRNA-bd_dom"/>
</dbReference>
<comment type="function">
    <text evidence="1">Is required not only for elongation of protein synthesis but also for the initiation of all mRNA translation through initiator tRNA(fMet) aminoacylation.</text>
</comment>
<evidence type="ECO:0000256" key="16">
    <source>
        <dbReference type="PROSITE-ProRule" id="PRU00209"/>
    </source>
</evidence>
<sequence>MDNKPLINYEDFSQVDLRVAKVATAERVADSAKLLKLEVILGEDKRQIIAGLGKKYEPEILIGRSVVIVANLEPRLIMGLESAGMVLAVDTDSGPTILLPDQEVAPGSFIH</sequence>
<evidence type="ECO:0000256" key="10">
    <source>
        <dbReference type="ARBA" id="ARBA00022840"/>
    </source>
</evidence>
<dbReference type="STRING" id="1802438.A2571_03445"/>
<evidence type="ECO:0000256" key="4">
    <source>
        <dbReference type="ARBA" id="ARBA00012838"/>
    </source>
</evidence>
<name>A0A1G2QE87_9BACT</name>
<dbReference type="CDD" id="cd02800">
    <property type="entry name" value="tRNA_bind_EcMetRS_like"/>
    <property type="match status" value="1"/>
</dbReference>
<evidence type="ECO:0000256" key="3">
    <source>
        <dbReference type="ARBA" id="ARBA00011738"/>
    </source>
</evidence>
<organism evidence="18 19">
    <name type="scientific">Candidatus Vogelbacteria bacterium RIFOXYD1_FULL_44_32</name>
    <dbReference type="NCBI Taxonomy" id="1802438"/>
    <lineage>
        <taxon>Bacteria</taxon>
        <taxon>Candidatus Vogeliibacteriota</taxon>
    </lineage>
</organism>
<evidence type="ECO:0000256" key="2">
    <source>
        <dbReference type="ARBA" id="ARBA00004496"/>
    </source>
</evidence>
<dbReference type="InterPro" id="IPR051270">
    <property type="entry name" value="Tyrosine-tRNA_ligase_regulator"/>
</dbReference>
<keyword evidence="7 16" id="KW-0820">tRNA-binding</keyword>
<evidence type="ECO:0000256" key="11">
    <source>
        <dbReference type="ARBA" id="ARBA00022884"/>
    </source>
</evidence>
<evidence type="ECO:0000256" key="9">
    <source>
        <dbReference type="ARBA" id="ARBA00022741"/>
    </source>
</evidence>
<gene>
    <name evidence="18" type="ORF">A2571_03445</name>
</gene>
<evidence type="ECO:0000256" key="8">
    <source>
        <dbReference type="ARBA" id="ARBA00022598"/>
    </source>
</evidence>
<evidence type="ECO:0000256" key="13">
    <source>
        <dbReference type="ARBA" id="ARBA00023146"/>
    </source>
</evidence>
<protein>
    <recommendedName>
        <fullName evidence="5">Methionine--tRNA ligase</fullName>
        <ecNumber evidence="4">6.1.1.10</ecNumber>
    </recommendedName>
    <alternativeName>
        <fullName evidence="14">Methionyl-tRNA synthetase</fullName>
    </alternativeName>
</protein>
<dbReference type="InterPro" id="IPR004495">
    <property type="entry name" value="Met-tRNA-synth_bsu_C"/>
</dbReference>
<dbReference type="GO" id="GO:0006431">
    <property type="term" value="P:methionyl-tRNA aminoacylation"/>
    <property type="evidence" value="ECO:0007669"/>
    <property type="project" value="InterPro"/>
</dbReference>
<accession>A0A1G2QE87</accession>
<dbReference type="EC" id="6.1.1.10" evidence="4"/>
<keyword evidence="8 18" id="KW-0436">Ligase</keyword>
<dbReference type="AlphaFoldDB" id="A0A1G2QE87"/>
<dbReference type="GO" id="GO:0000049">
    <property type="term" value="F:tRNA binding"/>
    <property type="evidence" value="ECO:0007669"/>
    <property type="project" value="UniProtKB-UniRule"/>
</dbReference>
<keyword evidence="13" id="KW-0030">Aminoacyl-tRNA synthetase</keyword>
<comment type="subcellular location">
    <subcellularLocation>
        <location evidence="2">Cytoplasm</location>
    </subcellularLocation>
</comment>
<dbReference type="InterPro" id="IPR012340">
    <property type="entry name" value="NA-bd_OB-fold"/>
</dbReference>
<dbReference type="GO" id="GO:0005737">
    <property type="term" value="C:cytoplasm"/>
    <property type="evidence" value="ECO:0007669"/>
    <property type="project" value="UniProtKB-SubCell"/>
</dbReference>
<dbReference type="Proteomes" id="UP000177043">
    <property type="component" value="Unassembled WGS sequence"/>
</dbReference>
<dbReference type="SUPFAM" id="SSF50249">
    <property type="entry name" value="Nucleic acid-binding proteins"/>
    <property type="match status" value="1"/>
</dbReference>
<keyword evidence="12" id="KW-0648">Protein biosynthesis</keyword>
<evidence type="ECO:0000256" key="5">
    <source>
        <dbReference type="ARBA" id="ARBA00018753"/>
    </source>
</evidence>
<reference evidence="18 19" key="1">
    <citation type="journal article" date="2016" name="Nat. Commun.">
        <title>Thousands of microbial genomes shed light on interconnected biogeochemical processes in an aquifer system.</title>
        <authorList>
            <person name="Anantharaman K."/>
            <person name="Brown C.T."/>
            <person name="Hug L.A."/>
            <person name="Sharon I."/>
            <person name="Castelle C.J."/>
            <person name="Probst A.J."/>
            <person name="Thomas B.C."/>
            <person name="Singh A."/>
            <person name="Wilkins M.J."/>
            <person name="Karaoz U."/>
            <person name="Brodie E.L."/>
            <person name="Williams K.H."/>
            <person name="Hubbard S.S."/>
            <person name="Banfield J.F."/>
        </authorList>
    </citation>
    <scope>NUCLEOTIDE SEQUENCE [LARGE SCALE GENOMIC DNA]</scope>
</reference>
<evidence type="ECO:0000313" key="18">
    <source>
        <dbReference type="EMBL" id="OHA58282.1"/>
    </source>
</evidence>
<dbReference type="Pfam" id="PF01588">
    <property type="entry name" value="tRNA_bind"/>
    <property type="match status" value="1"/>
</dbReference>
<keyword evidence="9" id="KW-0547">Nucleotide-binding</keyword>
<comment type="subunit">
    <text evidence="3">Homodimer.</text>
</comment>
<comment type="caution">
    <text evidence="18">The sequence shown here is derived from an EMBL/GenBank/DDBJ whole genome shotgun (WGS) entry which is preliminary data.</text>
</comment>
<evidence type="ECO:0000256" key="14">
    <source>
        <dbReference type="ARBA" id="ARBA00030904"/>
    </source>
</evidence>
<dbReference type="EMBL" id="MHTJ01000004">
    <property type="protein sequence ID" value="OHA58282.1"/>
    <property type="molecule type" value="Genomic_DNA"/>
</dbReference>
<keyword evidence="6" id="KW-0963">Cytoplasm</keyword>
<evidence type="ECO:0000256" key="6">
    <source>
        <dbReference type="ARBA" id="ARBA00022490"/>
    </source>
</evidence>
<evidence type="ECO:0000259" key="17">
    <source>
        <dbReference type="PROSITE" id="PS50886"/>
    </source>
</evidence>
<evidence type="ECO:0000256" key="1">
    <source>
        <dbReference type="ARBA" id="ARBA00003314"/>
    </source>
</evidence>
<dbReference type="NCBIfam" id="TIGR00399">
    <property type="entry name" value="metG_C_term"/>
    <property type="match status" value="1"/>
</dbReference>
<dbReference type="Gene3D" id="2.40.50.140">
    <property type="entry name" value="Nucleic acid-binding proteins"/>
    <property type="match status" value="1"/>
</dbReference>
<dbReference type="PANTHER" id="PTHR11586">
    <property type="entry name" value="TRNA-AMINOACYLATION COFACTOR ARC1 FAMILY MEMBER"/>
    <property type="match status" value="1"/>
</dbReference>
<keyword evidence="10" id="KW-0067">ATP-binding</keyword>
<dbReference type="PROSITE" id="PS50886">
    <property type="entry name" value="TRBD"/>
    <property type="match status" value="1"/>
</dbReference>
<evidence type="ECO:0000313" key="19">
    <source>
        <dbReference type="Proteomes" id="UP000177043"/>
    </source>
</evidence>
<evidence type="ECO:0000256" key="12">
    <source>
        <dbReference type="ARBA" id="ARBA00022917"/>
    </source>
</evidence>
<feature type="domain" description="TRNA-binding" evidence="17">
    <location>
        <begin position="11"/>
        <end position="111"/>
    </location>
</feature>
<evidence type="ECO:0000256" key="7">
    <source>
        <dbReference type="ARBA" id="ARBA00022555"/>
    </source>
</evidence>
<comment type="catalytic activity">
    <reaction evidence="15">
        <text>tRNA(Met) + L-methionine + ATP = L-methionyl-tRNA(Met) + AMP + diphosphate</text>
        <dbReference type="Rhea" id="RHEA:13481"/>
        <dbReference type="Rhea" id="RHEA-COMP:9667"/>
        <dbReference type="Rhea" id="RHEA-COMP:9698"/>
        <dbReference type="ChEBI" id="CHEBI:30616"/>
        <dbReference type="ChEBI" id="CHEBI:33019"/>
        <dbReference type="ChEBI" id="CHEBI:57844"/>
        <dbReference type="ChEBI" id="CHEBI:78442"/>
        <dbReference type="ChEBI" id="CHEBI:78530"/>
        <dbReference type="ChEBI" id="CHEBI:456215"/>
        <dbReference type="EC" id="6.1.1.10"/>
    </reaction>
</comment>
<dbReference type="GO" id="GO:0005524">
    <property type="term" value="F:ATP binding"/>
    <property type="evidence" value="ECO:0007669"/>
    <property type="project" value="UniProtKB-KW"/>
</dbReference>
<evidence type="ECO:0000256" key="15">
    <source>
        <dbReference type="ARBA" id="ARBA00047364"/>
    </source>
</evidence>